<accession>A0ABD1XDX3</accession>
<evidence type="ECO:0000313" key="2">
    <source>
        <dbReference type="Proteomes" id="UP001605036"/>
    </source>
</evidence>
<dbReference type="EMBL" id="JBHFFA010000110">
    <property type="protein sequence ID" value="KAL2603029.1"/>
    <property type="molecule type" value="Genomic_DNA"/>
</dbReference>
<gene>
    <name evidence="1" type="ORF">R1flu_013134</name>
</gene>
<keyword evidence="2" id="KW-1185">Reference proteome</keyword>
<name>A0ABD1XDX3_9MARC</name>
<reference evidence="1 2" key="1">
    <citation type="submission" date="2024-09" db="EMBL/GenBank/DDBJ databases">
        <title>Chromosome-scale assembly of Riccia fluitans.</title>
        <authorList>
            <person name="Paukszto L."/>
            <person name="Sawicki J."/>
            <person name="Karawczyk K."/>
            <person name="Piernik-Szablinska J."/>
            <person name="Szczecinska M."/>
            <person name="Mazdziarz M."/>
        </authorList>
    </citation>
    <scope>NUCLEOTIDE SEQUENCE [LARGE SCALE GENOMIC DNA]</scope>
    <source>
        <strain evidence="1">Rf_01</strain>
        <tissue evidence="1">Aerial parts of the thallus</tissue>
    </source>
</reference>
<dbReference type="AlphaFoldDB" id="A0ABD1XDX3"/>
<evidence type="ECO:0000313" key="1">
    <source>
        <dbReference type="EMBL" id="KAL2603029.1"/>
    </source>
</evidence>
<dbReference type="Proteomes" id="UP001605036">
    <property type="component" value="Unassembled WGS sequence"/>
</dbReference>
<sequence length="69" mass="7342">MISPFRCGRIGWNARFGLGSVGFPAGSDQRSKSIPVGGNWWESGWVQGLAVGHQQPRVGSGESAEVKDV</sequence>
<proteinExistence type="predicted"/>
<comment type="caution">
    <text evidence="1">The sequence shown here is derived from an EMBL/GenBank/DDBJ whole genome shotgun (WGS) entry which is preliminary data.</text>
</comment>
<organism evidence="1 2">
    <name type="scientific">Riccia fluitans</name>
    <dbReference type="NCBI Taxonomy" id="41844"/>
    <lineage>
        <taxon>Eukaryota</taxon>
        <taxon>Viridiplantae</taxon>
        <taxon>Streptophyta</taxon>
        <taxon>Embryophyta</taxon>
        <taxon>Marchantiophyta</taxon>
        <taxon>Marchantiopsida</taxon>
        <taxon>Marchantiidae</taxon>
        <taxon>Marchantiales</taxon>
        <taxon>Ricciaceae</taxon>
        <taxon>Riccia</taxon>
    </lineage>
</organism>
<protein>
    <submittedName>
        <fullName evidence="1">Uncharacterized protein</fullName>
    </submittedName>
</protein>